<sequence>MQLLSKDKLTGSNYLDWMRSVRIALRYDKKEWVLDTALPEAPADDATRAVRDAWQKHKDQSDEVACLMLATMVLELQKSFETAGAFDMADQLKEMFQEQARQERYDTMISLLDCKQQEGTAVSAHMLKMKAYVDRLERLGFSIAQQLVTDIILHSLSSTFSQFTLNFNMNGLEKTIMELHGMLKTAEANMSKSKNSSSTAPVLAIREGAIKKRKAKKPKGKGKGQVGNPNSNPSNKGKAGSMIVSTPNPDEAVFFHCGEKGHRKRTCPKYLEEIKKIKPKVSSTSGIYMIELHNTSTTNSWVLDTRCGTHICSDVQGLRRSKKLRHGELDLIMGNRHTAAVKRIGDYELVLSTGFSINLLDCCYSPEMAKNIISFNTSKSVLDKSCLWHCRLGHINKKRIAKLQEDGILESFDLKSDDVCESCLLGKMTKAPFTGNFERGKDLLDLIHSDVCGPFRSATRHGERYFVTFTDDFSRYGYVYLIKHKSETFEVFKRFQNEVENQRGKRIKILRSDRGREYLSQEFYDHLGNCGIVSQLTPPGTPQHNGVAERRNRTLLDMVRSMMSRAMLPISFWGYALETAVKVLNLVPTKKIQEPTNKGPDVGTSSQSEVEKPVEPQPSTAGESDIPPPPVRRSDRVRHAPEFYGLHITEGDESMVDDDEPTSYQEAMAGPDAAKWKEAMESEMKSMYDNQVWNLVDQTPGLKTVGCKWVFKKKTDMDGKVHTYKARLVAKGYTQTQRIDYEETFSPVAMIKSIRILFAIAAFYDYEIWQMDVKTAFLNGKLSEDHLAAGISASMRK</sequence>
<dbReference type="EMBL" id="CM042010">
    <property type="protein sequence ID" value="KAI3780382.1"/>
    <property type="molecule type" value="Genomic_DNA"/>
</dbReference>
<accession>A0ACB9GA93</accession>
<protein>
    <submittedName>
        <fullName evidence="1">Uncharacterized protein</fullName>
    </submittedName>
</protein>
<evidence type="ECO:0000313" key="1">
    <source>
        <dbReference type="EMBL" id="KAI3780382.1"/>
    </source>
</evidence>
<gene>
    <name evidence="1" type="ORF">L2E82_10363</name>
</gene>
<proteinExistence type="predicted"/>
<organism evidence="1 2">
    <name type="scientific">Cichorium intybus</name>
    <name type="common">Chicory</name>
    <dbReference type="NCBI Taxonomy" id="13427"/>
    <lineage>
        <taxon>Eukaryota</taxon>
        <taxon>Viridiplantae</taxon>
        <taxon>Streptophyta</taxon>
        <taxon>Embryophyta</taxon>
        <taxon>Tracheophyta</taxon>
        <taxon>Spermatophyta</taxon>
        <taxon>Magnoliopsida</taxon>
        <taxon>eudicotyledons</taxon>
        <taxon>Gunneridae</taxon>
        <taxon>Pentapetalae</taxon>
        <taxon>asterids</taxon>
        <taxon>campanulids</taxon>
        <taxon>Asterales</taxon>
        <taxon>Asteraceae</taxon>
        <taxon>Cichorioideae</taxon>
        <taxon>Cichorieae</taxon>
        <taxon>Cichoriinae</taxon>
        <taxon>Cichorium</taxon>
    </lineage>
</organism>
<reference evidence="1 2" key="2">
    <citation type="journal article" date="2022" name="Mol. Ecol. Resour.">
        <title>The genomes of chicory, endive, great burdock and yacon provide insights into Asteraceae paleo-polyploidization history and plant inulin production.</title>
        <authorList>
            <person name="Fan W."/>
            <person name="Wang S."/>
            <person name="Wang H."/>
            <person name="Wang A."/>
            <person name="Jiang F."/>
            <person name="Liu H."/>
            <person name="Zhao H."/>
            <person name="Xu D."/>
            <person name="Zhang Y."/>
        </authorList>
    </citation>
    <scope>NUCLEOTIDE SEQUENCE [LARGE SCALE GENOMIC DNA]</scope>
    <source>
        <strain evidence="2">cv. Punajuju</strain>
        <tissue evidence="1">Leaves</tissue>
    </source>
</reference>
<comment type="caution">
    <text evidence="1">The sequence shown here is derived from an EMBL/GenBank/DDBJ whole genome shotgun (WGS) entry which is preliminary data.</text>
</comment>
<evidence type="ECO:0000313" key="2">
    <source>
        <dbReference type="Proteomes" id="UP001055811"/>
    </source>
</evidence>
<reference evidence="2" key="1">
    <citation type="journal article" date="2022" name="Mol. Ecol. Resour.">
        <title>The genomes of chicory, endive, great burdock and yacon provide insights into Asteraceae palaeo-polyploidization history and plant inulin production.</title>
        <authorList>
            <person name="Fan W."/>
            <person name="Wang S."/>
            <person name="Wang H."/>
            <person name="Wang A."/>
            <person name="Jiang F."/>
            <person name="Liu H."/>
            <person name="Zhao H."/>
            <person name="Xu D."/>
            <person name="Zhang Y."/>
        </authorList>
    </citation>
    <scope>NUCLEOTIDE SEQUENCE [LARGE SCALE GENOMIC DNA]</scope>
    <source>
        <strain evidence="2">cv. Punajuju</strain>
    </source>
</reference>
<name>A0ACB9GA93_CICIN</name>
<keyword evidence="2" id="KW-1185">Reference proteome</keyword>
<dbReference type="Proteomes" id="UP001055811">
    <property type="component" value="Linkage Group LG02"/>
</dbReference>